<keyword evidence="2 6" id="KW-0812">Transmembrane</keyword>
<comment type="subcellular location">
    <subcellularLocation>
        <location evidence="1">Membrane</location>
        <topology evidence="1">Multi-pass membrane protein</topology>
    </subcellularLocation>
</comment>
<name>A0A1M5QWH4_9BRAD</name>
<feature type="compositionally biased region" description="Basic residues" evidence="5">
    <location>
        <begin position="268"/>
        <end position="286"/>
    </location>
</feature>
<keyword evidence="3 6" id="KW-1133">Transmembrane helix</keyword>
<dbReference type="InterPro" id="IPR000620">
    <property type="entry name" value="EamA_dom"/>
</dbReference>
<evidence type="ECO:0000313" key="8">
    <source>
        <dbReference type="EMBL" id="SHH18236.1"/>
    </source>
</evidence>
<feature type="transmembrane region" description="Helical" evidence="6">
    <location>
        <begin position="218"/>
        <end position="240"/>
    </location>
</feature>
<feature type="transmembrane region" description="Helical" evidence="6">
    <location>
        <begin position="187"/>
        <end position="206"/>
    </location>
</feature>
<dbReference type="GO" id="GO:0016020">
    <property type="term" value="C:membrane"/>
    <property type="evidence" value="ECO:0007669"/>
    <property type="project" value="UniProtKB-SubCell"/>
</dbReference>
<feature type="transmembrane region" description="Helical" evidence="6">
    <location>
        <begin position="125"/>
        <end position="144"/>
    </location>
</feature>
<protein>
    <submittedName>
        <fullName evidence="8">Permease of the drug/metabolite transporter (DMT) superfamily</fullName>
    </submittedName>
</protein>
<feature type="domain" description="EamA" evidence="7">
    <location>
        <begin position="15"/>
        <end position="143"/>
    </location>
</feature>
<evidence type="ECO:0000256" key="1">
    <source>
        <dbReference type="ARBA" id="ARBA00004141"/>
    </source>
</evidence>
<dbReference type="SUPFAM" id="SSF103481">
    <property type="entry name" value="Multidrug resistance efflux transporter EmrE"/>
    <property type="match status" value="1"/>
</dbReference>
<feature type="transmembrane region" description="Helical" evidence="6">
    <location>
        <begin position="72"/>
        <end position="90"/>
    </location>
</feature>
<evidence type="ECO:0000256" key="5">
    <source>
        <dbReference type="SAM" id="MobiDB-lite"/>
    </source>
</evidence>
<evidence type="ECO:0000313" key="9">
    <source>
        <dbReference type="Proteomes" id="UP000190675"/>
    </source>
</evidence>
<dbReference type="Proteomes" id="UP000190675">
    <property type="component" value="Chromosome I"/>
</dbReference>
<feature type="domain" description="EamA" evidence="7">
    <location>
        <begin position="157"/>
        <end position="239"/>
    </location>
</feature>
<evidence type="ECO:0000256" key="4">
    <source>
        <dbReference type="ARBA" id="ARBA00023136"/>
    </source>
</evidence>
<accession>A0A1M5QWH4</accession>
<feature type="transmembrane region" description="Helical" evidence="6">
    <location>
        <begin position="12"/>
        <end position="34"/>
    </location>
</feature>
<evidence type="ECO:0000256" key="6">
    <source>
        <dbReference type="SAM" id="Phobius"/>
    </source>
</evidence>
<dbReference type="Pfam" id="PF00892">
    <property type="entry name" value="EamA"/>
    <property type="match status" value="2"/>
</dbReference>
<dbReference type="InterPro" id="IPR037185">
    <property type="entry name" value="EmrE-like"/>
</dbReference>
<dbReference type="EMBL" id="LT670818">
    <property type="protein sequence ID" value="SHH18236.1"/>
    <property type="molecule type" value="Genomic_DNA"/>
</dbReference>
<gene>
    <name evidence="8" type="ORF">SAMN05444169_6188</name>
</gene>
<dbReference type="PANTHER" id="PTHR32322">
    <property type="entry name" value="INNER MEMBRANE TRANSPORTER"/>
    <property type="match status" value="1"/>
</dbReference>
<evidence type="ECO:0000256" key="2">
    <source>
        <dbReference type="ARBA" id="ARBA00022692"/>
    </source>
</evidence>
<evidence type="ECO:0000256" key="3">
    <source>
        <dbReference type="ARBA" id="ARBA00022989"/>
    </source>
</evidence>
<feature type="transmembrane region" description="Helical" evidence="6">
    <location>
        <begin position="96"/>
        <end position="118"/>
    </location>
</feature>
<dbReference type="InterPro" id="IPR050638">
    <property type="entry name" value="AA-Vitamin_Transporters"/>
</dbReference>
<reference evidence="8 9" key="1">
    <citation type="submission" date="2016-11" db="EMBL/GenBank/DDBJ databases">
        <authorList>
            <person name="Jaros S."/>
            <person name="Januszkiewicz K."/>
            <person name="Wedrychowicz H."/>
        </authorList>
    </citation>
    <scope>NUCLEOTIDE SEQUENCE [LARGE SCALE GENOMIC DNA]</scope>
    <source>
        <strain evidence="8 9">GAS242</strain>
    </source>
</reference>
<evidence type="ECO:0000259" key="7">
    <source>
        <dbReference type="Pfam" id="PF00892"/>
    </source>
</evidence>
<dbReference type="PANTHER" id="PTHR32322:SF9">
    <property type="entry name" value="AMINO-ACID METABOLITE EFFLUX PUMP-RELATED"/>
    <property type="match status" value="1"/>
</dbReference>
<proteinExistence type="predicted"/>
<organism evidence="8 9">
    <name type="scientific">Bradyrhizobium erythrophlei</name>
    <dbReference type="NCBI Taxonomy" id="1437360"/>
    <lineage>
        <taxon>Bacteria</taxon>
        <taxon>Pseudomonadati</taxon>
        <taxon>Pseudomonadota</taxon>
        <taxon>Alphaproteobacteria</taxon>
        <taxon>Hyphomicrobiales</taxon>
        <taxon>Nitrobacteraceae</taxon>
        <taxon>Bradyrhizobium</taxon>
    </lineage>
</organism>
<feature type="transmembrane region" description="Helical" evidence="6">
    <location>
        <begin position="40"/>
        <end position="60"/>
    </location>
</feature>
<dbReference type="AlphaFoldDB" id="A0A1M5QWH4"/>
<sequence length="369" mass="39358">MKPSDHRIDGRDWGLLGILSVLWGGSFFFNGVALKELPPLTLVFLRVALAALILLPVLWAYRIDFPRGFSGWQPFFGIALLNNVLPFSLIVMGQTYIPSGLASILNATTPLFTVLVMAASGDEKLLMRCVAGVLAGLIGVIILHGQDLDFANSQGVGILLCLAAAFSYGLSALYARRKLSNSPPLAAATFQLLASSLMMAIVAGLVERPWQLSMPGATTWLAMAGLAALSTALAYIVFLSDPETVGLEQRHAGDAADPGDGPAARLSRAGRKHFQARDRRCRRNRQRAAPDRRPHSRFRSAPARRSIASTAAQPAEPPQVAPSPALLFVGAHAGGTGVCPDYAPLLAIGGHEDVPVRRAARLTIALHPR</sequence>
<feature type="compositionally biased region" description="Low complexity" evidence="5">
    <location>
        <begin position="255"/>
        <end position="264"/>
    </location>
</feature>
<feature type="region of interest" description="Disordered" evidence="5">
    <location>
        <begin position="251"/>
        <end position="320"/>
    </location>
</feature>
<keyword evidence="4 6" id="KW-0472">Membrane</keyword>
<feature type="transmembrane region" description="Helical" evidence="6">
    <location>
        <begin position="156"/>
        <end position="175"/>
    </location>
</feature>